<sequence>MKLKQSKMLVVLLMVVLMIAGCSNSGDTGSSKGFVGISMPTQSAERWISDGSNMVKILEELGYSTDLQYAEDVVEDQVSQIENMITKGVDVLVIAAVDGSALTDVLAKANEEGIRVIAYDRLLMNSEYVDYYATFDNYSVGVLQANFIIDSLDLENTDETFNIELFGGSPDDNNSLFFWDGAIDTLKPYFEDGTLVVASGQTEFNQAATLRWDGATAQTRMDNILNAHYSTGKTVDVVLSPYDPISLGVIESLKAIGYGTDELPLPLVTGQDATEAGVKSIIAGEQSQTVFKDTRKLAEKAAEMVQSLLEGTEVEINDTETYDNGAKIVPSYLLVPQSVDISNFREILIDSGYFTAADLGLE</sequence>
<dbReference type="PANTHER" id="PTHR30036">
    <property type="entry name" value="D-XYLOSE-BINDING PERIPLASMIC PROTEIN"/>
    <property type="match status" value="1"/>
</dbReference>
<dbReference type="AlphaFoldDB" id="A0A0X8H281"/>
<evidence type="ECO:0000313" key="6">
    <source>
        <dbReference type="Proteomes" id="UP000063781"/>
    </source>
</evidence>
<dbReference type="InterPro" id="IPR028082">
    <property type="entry name" value="Peripla_BP_I"/>
</dbReference>
<dbReference type="EMBL" id="CP013213">
    <property type="protein sequence ID" value="AMC94514.1"/>
    <property type="molecule type" value="Genomic_DNA"/>
</dbReference>
<evidence type="ECO:0000259" key="4">
    <source>
        <dbReference type="Pfam" id="PF13407"/>
    </source>
</evidence>
<name>A0A0X8H281_9FIRM</name>
<evidence type="ECO:0000313" key="5">
    <source>
        <dbReference type="EMBL" id="AMC94514.1"/>
    </source>
</evidence>
<evidence type="ECO:0000256" key="1">
    <source>
        <dbReference type="ARBA" id="ARBA00004196"/>
    </source>
</evidence>
<evidence type="ECO:0000256" key="3">
    <source>
        <dbReference type="SAM" id="SignalP"/>
    </source>
</evidence>
<organism evidence="5 6">
    <name type="scientific">Erysipelothrix larvae</name>
    <dbReference type="NCBI Taxonomy" id="1514105"/>
    <lineage>
        <taxon>Bacteria</taxon>
        <taxon>Bacillati</taxon>
        <taxon>Bacillota</taxon>
        <taxon>Erysipelotrichia</taxon>
        <taxon>Erysipelotrichales</taxon>
        <taxon>Erysipelotrichaceae</taxon>
        <taxon>Erysipelothrix</taxon>
    </lineage>
</organism>
<dbReference type="RefSeq" id="WP_067634337.1">
    <property type="nucleotide sequence ID" value="NZ_CP013213.1"/>
</dbReference>
<accession>A0A0X8H281</accession>
<dbReference type="KEGG" id="erl:AOC36_11190"/>
<proteinExistence type="predicted"/>
<dbReference type="Gene3D" id="3.40.50.2300">
    <property type="match status" value="2"/>
</dbReference>
<dbReference type="PROSITE" id="PS51257">
    <property type="entry name" value="PROKAR_LIPOPROTEIN"/>
    <property type="match status" value="1"/>
</dbReference>
<dbReference type="InterPro" id="IPR050555">
    <property type="entry name" value="Bact_Solute-Bind_Prot2"/>
</dbReference>
<protein>
    <submittedName>
        <fullName evidence="5">Sugar ABC transporter substrate-binding protein</fullName>
    </submittedName>
</protein>
<reference evidence="5 6" key="1">
    <citation type="submission" date="2015-10" db="EMBL/GenBank/DDBJ databases">
        <title>Erysipelothrix larvae sp. LV19 isolated from the larval gut of the rhinoceros beetle, Trypoxylus dichotomus.</title>
        <authorList>
            <person name="Lim S."/>
            <person name="Kim B.-C."/>
        </authorList>
    </citation>
    <scope>NUCLEOTIDE SEQUENCE [LARGE SCALE GENOMIC DNA]</scope>
    <source>
        <strain evidence="5 6">LV19</strain>
    </source>
</reference>
<dbReference type="SUPFAM" id="SSF53822">
    <property type="entry name" value="Periplasmic binding protein-like I"/>
    <property type="match status" value="1"/>
</dbReference>
<dbReference type="STRING" id="1514105.AOC36_11190"/>
<keyword evidence="2 3" id="KW-0732">Signal</keyword>
<evidence type="ECO:0000256" key="2">
    <source>
        <dbReference type="ARBA" id="ARBA00022729"/>
    </source>
</evidence>
<dbReference type="GO" id="GO:0030288">
    <property type="term" value="C:outer membrane-bounded periplasmic space"/>
    <property type="evidence" value="ECO:0007669"/>
    <property type="project" value="TreeGrafter"/>
</dbReference>
<feature type="domain" description="Periplasmic binding protein" evidence="4">
    <location>
        <begin position="35"/>
        <end position="312"/>
    </location>
</feature>
<dbReference type="InterPro" id="IPR049784">
    <property type="entry name" value="ChvE-like"/>
</dbReference>
<dbReference type="NCBIfam" id="NF040907">
    <property type="entry name" value="ChvE"/>
    <property type="match status" value="1"/>
</dbReference>
<dbReference type="InterPro" id="IPR025997">
    <property type="entry name" value="SBP_2_dom"/>
</dbReference>
<dbReference type="Proteomes" id="UP000063781">
    <property type="component" value="Chromosome"/>
</dbReference>
<keyword evidence="6" id="KW-1185">Reference proteome</keyword>
<dbReference type="GO" id="GO:0030246">
    <property type="term" value="F:carbohydrate binding"/>
    <property type="evidence" value="ECO:0007669"/>
    <property type="project" value="TreeGrafter"/>
</dbReference>
<dbReference type="PANTHER" id="PTHR30036:SF1">
    <property type="entry name" value="D-XYLOSE-BINDING PERIPLASMIC PROTEIN"/>
    <property type="match status" value="1"/>
</dbReference>
<dbReference type="Pfam" id="PF13407">
    <property type="entry name" value="Peripla_BP_4"/>
    <property type="match status" value="1"/>
</dbReference>
<comment type="subcellular location">
    <subcellularLocation>
        <location evidence="1">Cell envelope</location>
    </subcellularLocation>
</comment>
<dbReference type="OrthoDB" id="9769193at2"/>
<dbReference type="CDD" id="cd19994">
    <property type="entry name" value="PBP1_ChvE"/>
    <property type="match status" value="1"/>
</dbReference>
<feature type="chain" id="PRO_5038794348" evidence="3">
    <location>
        <begin position="26"/>
        <end position="362"/>
    </location>
</feature>
<gene>
    <name evidence="5" type="ORF">AOC36_11190</name>
</gene>
<feature type="signal peptide" evidence="3">
    <location>
        <begin position="1"/>
        <end position="25"/>
    </location>
</feature>